<sequence length="211" mass="23848">MREIGRCIQPVTRVLFCRNGSTGTGQTAKTPKNHMALDLLELRLQTLEDLIIGTRRKRIQPSEMKKPIFDHLFSAHAALASAEKRPAIARMLARTTEIQKYMDPQFMEDESLSTKAKVEVILAEKEKIENTAVAMERIRAISEVINHPAFRNLSSMRKRLNELNGVCLSQQEKLAAAIAEGQTLLDSYYSVMFNLSKLFIQCNQQLAAKSQ</sequence>
<accession>A0A4E0R060</accession>
<dbReference type="Proteomes" id="UP000230066">
    <property type="component" value="Unassembled WGS sequence"/>
</dbReference>
<dbReference type="EMBL" id="JXXN02004161">
    <property type="protein sequence ID" value="THD20825.1"/>
    <property type="molecule type" value="Genomic_DNA"/>
</dbReference>
<dbReference type="PANTHER" id="PTHR28360">
    <property type="entry name" value="DYNACTIN SUBUNIT 3"/>
    <property type="match status" value="1"/>
</dbReference>
<evidence type="ECO:0000313" key="1">
    <source>
        <dbReference type="EMBL" id="THD20825.1"/>
    </source>
</evidence>
<dbReference type="GO" id="GO:0005869">
    <property type="term" value="C:dynactin complex"/>
    <property type="evidence" value="ECO:0007669"/>
    <property type="project" value="InterPro"/>
</dbReference>
<dbReference type="GO" id="GO:0061640">
    <property type="term" value="P:cytoskeleton-dependent cytokinesis"/>
    <property type="evidence" value="ECO:0007669"/>
    <property type="project" value="InterPro"/>
</dbReference>
<gene>
    <name evidence="1" type="ORF">D915_008037</name>
</gene>
<evidence type="ECO:0008006" key="3">
    <source>
        <dbReference type="Google" id="ProtNLM"/>
    </source>
</evidence>
<protein>
    <recommendedName>
        <fullName evidence="3">Dynactin subunit 3</fullName>
    </recommendedName>
</protein>
<name>A0A4E0R060_FASHE</name>
<dbReference type="PANTHER" id="PTHR28360:SF1">
    <property type="entry name" value="DYNACTIN SUBUNIT 3"/>
    <property type="match status" value="1"/>
</dbReference>
<dbReference type="AlphaFoldDB" id="A0A4E0R060"/>
<comment type="caution">
    <text evidence="1">The sequence shown here is derived from an EMBL/GenBank/DDBJ whole genome shotgun (WGS) entry which is preliminary data.</text>
</comment>
<dbReference type="Pfam" id="PF07426">
    <property type="entry name" value="Dynactin_p22"/>
    <property type="match status" value="1"/>
</dbReference>
<reference evidence="1" key="1">
    <citation type="submission" date="2019-03" db="EMBL/GenBank/DDBJ databases">
        <title>Improved annotation for the trematode Fasciola hepatica.</title>
        <authorList>
            <person name="Choi Y.-J."/>
            <person name="Martin J."/>
            <person name="Mitreva M."/>
        </authorList>
    </citation>
    <scope>NUCLEOTIDE SEQUENCE [LARGE SCALE GENOMIC DNA]</scope>
</reference>
<evidence type="ECO:0000313" key="2">
    <source>
        <dbReference type="Proteomes" id="UP000230066"/>
    </source>
</evidence>
<dbReference type="InterPro" id="IPR009991">
    <property type="entry name" value="DCTN3"/>
</dbReference>
<proteinExistence type="predicted"/>
<keyword evidence="2" id="KW-1185">Reference proteome</keyword>
<organism evidence="1 2">
    <name type="scientific">Fasciola hepatica</name>
    <name type="common">Liver fluke</name>
    <dbReference type="NCBI Taxonomy" id="6192"/>
    <lineage>
        <taxon>Eukaryota</taxon>
        <taxon>Metazoa</taxon>
        <taxon>Spiralia</taxon>
        <taxon>Lophotrochozoa</taxon>
        <taxon>Platyhelminthes</taxon>
        <taxon>Trematoda</taxon>
        <taxon>Digenea</taxon>
        <taxon>Plagiorchiida</taxon>
        <taxon>Echinostomata</taxon>
        <taxon>Echinostomatoidea</taxon>
        <taxon>Fasciolidae</taxon>
        <taxon>Fasciola</taxon>
    </lineage>
</organism>